<evidence type="ECO:0000313" key="1">
    <source>
        <dbReference type="EMBL" id="GKV42570.1"/>
    </source>
</evidence>
<gene>
    <name evidence="1" type="ORF">SLEP1_g49953</name>
</gene>
<dbReference type="Proteomes" id="UP001054252">
    <property type="component" value="Unassembled WGS sequence"/>
</dbReference>
<keyword evidence="2" id="KW-1185">Reference proteome</keyword>
<evidence type="ECO:0000313" key="2">
    <source>
        <dbReference type="Proteomes" id="UP001054252"/>
    </source>
</evidence>
<proteinExistence type="predicted"/>
<dbReference type="EMBL" id="BPVZ01000159">
    <property type="protein sequence ID" value="GKV42570.1"/>
    <property type="molecule type" value="Genomic_DNA"/>
</dbReference>
<organism evidence="1 2">
    <name type="scientific">Rubroshorea leprosula</name>
    <dbReference type="NCBI Taxonomy" id="152421"/>
    <lineage>
        <taxon>Eukaryota</taxon>
        <taxon>Viridiplantae</taxon>
        <taxon>Streptophyta</taxon>
        <taxon>Embryophyta</taxon>
        <taxon>Tracheophyta</taxon>
        <taxon>Spermatophyta</taxon>
        <taxon>Magnoliopsida</taxon>
        <taxon>eudicotyledons</taxon>
        <taxon>Gunneridae</taxon>
        <taxon>Pentapetalae</taxon>
        <taxon>rosids</taxon>
        <taxon>malvids</taxon>
        <taxon>Malvales</taxon>
        <taxon>Dipterocarpaceae</taxon>
        <taxon>Rubroshorea</taxon>
    </lineage>
</organism>
<protein>
    <recommendedName>
        <fullName evidence="3">Retrotransposon Copia-like N-terminal domain-containing protein</fullName>
    </recommendedName>
</protein>
<accession>A0AAV5LZA0</accession>
<dbReference type="PANTHER" id="PTHR47481:SF29">
    <property type="entry name" value="RETROTRANSPOSON GAG DOMAIN-CONTAINING PROTEIN"/>
    <property type="match status" value="1"/>
</dbReference>
<dbReference type="AlphaFoldDB" id="A0AAV5LZA0"/>
<dbReference type="PANTHER" id="PTHR47481">
    <property type="match status" value="1"/>
</dbReference>
<evidence type="ECO:0008006" key="3">
    <source>
        <dbReference type="Google" id="ProtNLM"/>
    </source>
</evidence>
<name>A0AAV5LZA0_9ROSI</name>
<comment type="caution">
    <text evidence="1">The sequence shown here is derived from an EMBL/GenBank/DDBJ whole genome shotgun (WGS) entry which is preliminary data.</text>
</comment>
<sequence length="260" mass="28798">MLPSPTIKTPGFSSLVSPVFSHPVFTISNIKNLVPETLNHQNFTLWRELMIPVFNSKGVFGHIDGTDPCPLPGDLMFEAWTQIDYQILSWIQATISSEVLQMIIQPRKSLSAKEAWDAIHVAHPNQLDAQALFLQQDFSSIHRDVVFQVLAGLDSDYNVAKRTIPQRVPFPSFLELHSLLLIEEVSVQREKGTISQQLLPDASQVLQATVQPSPQSSTAVPMSSYQIHATNVAPRSDFLGFSRANGRGFPRGGRRGSRGG</sequence>
<reference evidence="1 2" key="1">
    <citation type="journal article" date="2021" name="Commun. Biol.">
        <title>The genome of Shorea leprosula (Dipterocarpaceae) highlights the ecological relevance of drought in aseasonal tropical rainforests.</title>
        <authorList>
            <person name="Ng K.K.S."/>
            <person name="Kobayashi M.J."/>
            <person name="Fawcett J.A."/>
            <person name="Hatakeyama M."/>
            <person name="Paape T."/>
            <person name="Ng C.H."/>
            <person name="Ang C.C."/>
            <person name="Tnah L.H."/>
            <person name="Lee C.T."/>
            <person name="Nishiyama T."/>
            <person name="Sese J."/>
            <person name="O'Brien M.J."/>
            <person name="Copetti D."/>
            <person name="Mohd Noor M.I."/>
            <person name="Ong R.C."/>
            <person name="Putra M."/>
            <person name="Sireger I.Z."/>
            <person name="Indrioko S."/>
            <person name="Kosugi Y."/>
            <person name="Izuno A."/>
            <person name="Isagi Y."/>
            <person name="Lee S.L."/>
            <person name="Shimizu K.K."/>
        </authorList>
    </citation>
    <scope>NUCLEOTIDE SEQUENCE [LARGE SCALE GENOMIC DNA]</scope>
    <source>
        <strain evidence="1">214</strain>
    </source>
</reference>